<reference evidence="1" key="1">
    <citation type="submission" date="2021-12" db="EMBL/GenBank/DDBJ databases">
        <authorList>
            <person name="King R."/>
        </authorList>
    </citation>
    <scope>NUCLEOTIDE SEQUENCE</scope>
</reference>
<gene>
    <name evidence="1" type="ORF">MELIAE_LOCUS8682</name>
</gene>
<dbReference type="EMBL" id="OV121136">
    <property type="protein sequence ID" value="CAH0558145.1"/>
    <property type="molecule type" value="Genomic_DNA"/>
</dbReference>
<keyword evidence="2" id="KW-1185">Reference proteome</keyword>
<organism evidence="1 2">
    <name type="scientific">Brassicogethes aeneus</name>
    <name type="common">Rape pollen beetle</name>
    <name type="synonym">Meligethes aeneus</name>
    <dbReference type="NCBI Taxonomy" id="1431903"/>
    <lineage>
        <taxon>Eukaryota</taxon>
        <taxon>Metazoa</taxon>
        <taxon>Ecdysozoa</taxon>
        <taxon>Arthropoda</taxon>
        <taxon>Hexapoda</taxon>
        <taxon>Insecta</taxon>
        <taxon>Pterygota</taxon>
        <taxon>Neoptera</taxon>
        <taxon>Endopterygota</taxon>
        <taxon>Coleoptera</taxon>
        <taxon>Polyphaga</taxon>
        <taxon>Cucujiformia</taxon>
        <taxon>Nitidulidae</taxon>
        <taxon>Meligethinae</taxon>
        <taxon>Brassicogethes</taxon>
    </lineage>
</organism>
<name>A0A9P0FIG9_BRAAE</name>
<protein>
    <submittedName>
        <fullName evidence="1">Uncharacterized protein</fullName>
    </submittedName>
</protein>
<proteinExistence type="predicted"/>
<evidence type="ECO:0000313" key="1">
    <source>
        <dbReference type="EMBL" id="CAH0558145.1"/>
    </source>
</evidence>
<evidence type="ECO:0000313" key="2">
    <source>
        <dbReference type="Proteomes" id="UP001154078"/>
    </source>
</evidence>
<dbReference type="OrthoDB" id="7678765at2759"/>
<dbReference type="AlphaFoldDB" id="A0A9P0FIG9"/>
<accession>A0A9P0FIG9</accession>
<dbReference type="Proteomes" id="UP001154078">
    <property type="component" value="Chromosome 5"/>
</dbReference>
<sequence length="259" mass="29888">MMTISVTDGYSLISLINDWHAANFVKAKNEIIAAWGMELSSGGLMFVFAPDNVAGPRRTVHVKDDMSIELRCTGKLASFPVYDKPSCFNEVYRILEQVGYGLKVCIGSDDTEKCPQIYFIKKLHSNGKRCENCQVEYRKKHDRRRKRETYLNKNKKENVIKKTITHQDKGVLRLSDEDFPQPIESTKEVPTDFCDDMEELVPEENLEAIKKDSSKQIHIEFAEQCIDYAIKYLKQCSKTNLVNRIMFLEGLKKELPTFE</sequence>